<dbReference type="Proteomes" id="UP000218332">
    <property type="component" value="Unassembled WGS sequence"/>
</dbReference>
<keyword evidence="2" id="KW-0732">Signal</keyword>
<dbReference type="Pfam" id="PF00497">
    <property type="entry name" value="SBP_bac_3"/>
    <property type="match status" value="1"/>
</dbReference>
<evidence type="ECO:0000313" key="6">
    <source>
        <dbReference type="Proteomes" id="UP000218332"/>
    </source>
</evidence>
<dbReference type="AlphaFoldDB" id="A0A2A2I4P9"/>
<evidence type="ECO:0000313" key="5">
    <source>
        <dbReference type="EMBL" id="PAV26981.1"/>
    </source>
</evidence>
<feature type="domain" description="Solute-binding protein family 3/N-terminal" evidence="4">
    <location>
        <begin position="80"/>
        <end position="304"/>
    </location>
</feature>
<dbReference type="PANTHER" id="PTHR35936">
    <property type="entry name" value="MEMBRANE-BOUND LYTIC MUREIN TRANSGLYCOSYLASE F"/>
    <property type="match status" value="1"/>
</dbReference>
<keyword evidence="3" id="KW-0472">Membrane</keyword>
<evidence type="ECO:0000259" key="4">
    <source>
        <dbReference type="SMART" id="SM00062"/>
    </source>
</evidence>
<dbReference type="SMART" id="SM00062">
    <property type="entry name" value="PBPb"/>
    <property type="match status" value="1"/>
</dbReference>
<keyword evidence="3" id="KW-1133">Transmembrane helix</keyword>
<comment type="similarity">
    <text evidence="1">Belongs to the bacterial solute-binding protein 3 family.</text>
</comment>
<feature type="transmembrane region" description="Helical" evidence="3">
    <location>
        <begin position="46"/>
        <end position="64"/>
    </location>
</feature>
<keyword evidence="6" id="KW-1185">Reference proteome</keyword>
<evidence type="ECO:0000256" key="1">
    <source>
        <dbReference type="ARBA" id="ARBA00010333"/>
    </source>
</evidence>
<dbReference type="InterPro" id="IPR001638">
    <property type="entry name" value="Solute-binding_3/MltF_N"/>
</dbReference>
<keyword evidence="3" id="KW-0812">Transmembrane</keyword>
<organism evidence="5 6">
    <name type="scientific">Tamilnaduibacter salinus</name>
    <dbReference type="NCBI Taxonomy" id="1484056"/>
    <lineage>
        <taxon>Bacteria</taxon>
        <taxon>Pseudomonadati</taxon>
        <taxon>Pseudomonadota</taxon>
        <taxon>Gammaproteobacteria</taxon>
        <taxon>Pseudomonadales</taxon>
        <taxon>Marinobacteraceae</taxon>
        <taxon>Tamilnaduibacter</taxon>
    </lineage>
</organism>
<gene>
    <name evidence="5" type="ORF">CF392_03085</name>
</gene>
<evidence type="ECO:0000256" key="3">
    <source>
        <dbReference type="SAM" id="Phobius"/>
    </source>
</evidence>
<reference evidence="5 6" key="1">
    <citation type="submission" date="2017-07" db="EMBL/GenBank/DDBJ databases">
        <title>Tamlnaduibacter salinus (Mi-7) genome sequencing.</title>
        <authorList>
            <person name="Verma A."/>
            <person name="Krishnamurthi S."/>
        </authorList>
    </citation>
    <scope>NUCLEOTIDE SEQUENCE [LARGE SCALE GENOMIC DNA]</scope>
    <source>
        <strain evidence="5 6">Mi-7</strain>
    </source>
</reference>
<sequence length="304" mass="35109">MATVWRLQIKPVNESEETLTSPSFMDAPLSFGIAERQMMSKPIKHALFALVLILAVWVSIANAAQSRHSDLSQTHPIPEVIRFNVSPDGYPPYIIVDDTSDKSVEGIVWDIVHLACQRLGCRLKPRRVPRKRLESLLLKDYVNVTAMAPLWMEDPDKYLFSNPLVPIREVLFFRAGDRFAFESPDDIKGKTIVTHIGYRYPAVQHLFRRGQAKRFDVPQDKDMFRYLLHGSRFDALIADNLVGRWLMEQNQWDGQFVVSDNHLSRIHYRLMVRPDMKGFIDAFNQVLSDLKDTGKIKAIIQRYL</sequence>
<dbReference type="EMBL" id="NMPM01000011">
    <property type="protein sequence ID" value="PAV26981.1"/>
    <property type="molecule type" value="Genomic_DNA"/>
</dbReference>
<name>A0A2A2I4P9_9GAMM</name>
<comment type="caution">
    <text evidence="5">The sequence shown here is derived from an EMBL/GenBank/DDBJ whole genome shotgun (WGS) entry which is preliminary data.</text>
</comment>
<protein>
    <submittedName>
        <fullName evidence="5">Amino acid ABC transporter substrate-binding protein</fullName>
    </submittedName>
</protein>
<dbReference type="PANTHER" id="PTHR35936:SF6">
    <property type="entry name" value="AMINO ACID ABC TRANSPORTER SUBSTRATE-BINDING PAAT FAMILY PROTEIN"/>
    <property type="match status" value="1"/>
</dbReference>
<evidence type="ECO:0000256" key="2">
    <source>
        <dbReference type="ARBA" id="ARBA00022729"/>
    </source>
</evidence>
<dbReference type="SUPFAM" id="SSF53850">
    <property type="entry name" value="Periplasmic binding protein-like II"/>
    <property type="match status" value="1"/>
</dbReference>
<accession>A0A2A2I4P9</accession>
<proteinExistence type="inferred from homology"/>
<dbReference type="RefSeq" id="WP_095610008.1">
    <property type="nucleotide sequence ID" value="NZ_NMPM01000011.1"/>
</dbReference>
<dbReference type="Gene3D" id="3.40.190.10">
    <property type="entry name" value="Periplasmic binding protein-like II"/>
    <property type="match status" value="2"/>
</dbReference>